<proteinExistence type="predicted"/>
<protein>
    <submittedName>
        <fullName evidence="1">Doublecortin domain-containing protein</fullName>
    </submittedName>
</protein>
<accession>A0A0N4W7N2</accession>
<dbReference type="WBParaSite" id="HPLM_0000615201-mRNA-1">
    <property type="protein sequence ID" value="HPLM_0000615201-mRNA-1"/>
    <property type="gene ID" value="HPLM_0000615201"/>
</dbReference>
<evidence type="ECO:0000313" key="1">
    <source>
        <dbReference type="WBParaSite" id="HPLM_0000615201-mRNA-1"/>
    </source>
</evidence>
<dbReference type="AlphaFoldDB" id="A0A0N4W7N2"/>
<name>A0A0N4W7N2_HAEPC</name>
<sequence>MKEFEWYRKPMSKNILLHSRSAHPLYIKANKPYHNEDKDTRESGEMDRKIARILEENGYTTDQPRTWRPFFAARGTPLVLPYVNERVAKKVNDVVKSSGLPVRLIFRPPANLKSLLTSSRIYEEKCGGGTVRTVSIKKFVSYAGQYIWSHAKDAVRSTSESIILPRKCVLASSCAVPPSRSTPFLKVAILHRTKDAPLERKLLEALAIKSLSPEMNNRDELMEALKLIS</sequence>
<reference evidence="1" key="1">
    <citation type="submission" date="2017-02" db="UniProtKB">
        <authorList>
            <consortium name="WormBaseParasite"/>
        </authorList>
    </citation>
    <scope>IDENTIFICATION</scope>
</reference>
<organism evidence="1">
    <name type="scientific">Haemonchus placei</name>
    <name type="common">Barber's pole worm</name>
    <dbReference type="NCBI Taxonomy" id="6290"/>
    <lineage>
        <taxon>Eukaryota</taxon>
        <taxon>Metazoa</taxon>
        <taxon>Ecdysozoa</taxon>
        <taxon>Nematoda</taxon>
        <taxon>Chromadorea</taxon>
        <taxon>Rhabditida</taxon>
        <taxon>Rhabditina</taxon>
        <taxon>Rhabditomorpha</taxon>
        <taxon>Strongyloidea</taxon>
        <taxon>Trichostrongylidae</taxon>
        <taxon>Haemonchus</taxon>
    </lineage>
</organism>